<evidence type="ECO:0000256" key="1">
    <source>
        <dbReference type="ARBA" id="ARBA00010875"/>
    </source>
</evidence>
<dbReference type="PANTHER" id="PTHR46986:SF1">
    <property type="entry name" value="ENDORIBONUCLEASE YBEY, CHLOROPLASTIC"/>
    <property type="match status" value="1"/>
</dbReference>
<evidence type="ECO:0000256" key="5">
    <source>
        <dbReference type="ARBA" id="ARBA00022801"/>
    </source>
</evidence>
<dbReference type="InterPro" id="IPR002036">
    <property type="entry name" value="YbeY"/>
</dbReference>
<dbReference type="GO" id="GO:0008270">
    <property type="term" value="F:zinc ion binding"/>
    <property type="evidence" value="ECO:0007669"/>
    <property type="project" value="UniProtKB-UniRule"/>
</dbReference>
<dbReference type="Pfam" id="PF02130">
    <property type="entry name" value="YbeY"/>
    <property type="match status" value="1"/>
</dbReference>
<dbReference type="RefSeq" id="WP_165140869.1">
    <property type="nucleotide sequence ID" value="NZ_JAALLT010000002.1"/>
</dbReference>
<sequence length="145" mass="16898">MGKNEPDIQLFNESNESIPLDLSTVRHCAGEVAKHENCYFALLEVVFVDESTIIGINKEYLERDYVTDIITFRYDEDTFNDNIEGTLYCCAQRIYEQSSEFNEDPETEFKRILIHGLLHLCGYDDQSAESKEKMSVKENFYLEKV</sequence>
<proteinExistence type="inferred from homology"/>
<keyword evidence="7" id="KW-0698">rRNA processing</keyword>
<protein>
    <recommendedName>
        <fullName evidence="7">Endoribonuclease YbeY</fullName>
        <ecNumber evidence="7">3.1.-.-</ecNumber>
    </recommendedName>
</protein>
<keyword evidence="9" id="KW-1185">Reference proteome</keyword>
<dbReference type="Proteomes" id="UP000473278">
    <property type="component" value="Unassembled WGS sequence"/>
</dbReference>
<dbReference type="GO" id="GO:0004521">
    <property type="term" value="F:RNA endonuclease activity"/>
    <property type="evidence" value="ECO:0007669"/>
    <property type="project" value="UniProtKB-UniRule"/>
</dbReference>
<keyword evidence="2 7" id="KW-0540">Nuclease</keyword>
<dbReference type="AlphaFoldDB" id="A0A6M1SZ77"/>
<gene>
    <name evidence="7 8" type="primary">ybeY</name>
    <name evidence="8" type="ORF">G3570_07560</name>
</gene>
<reference evidence="8 9" key="1">
    <citation type="submission" date="2020-02" db="EMBL/GenBank/DDBJ databases">
        <title>Balneolaceae bacterium YR4-1, complete genome.</title>
        <authorList>
            <person name="Li Y."/>
            <person name="Wu S."/>
        </authorList>
    </citation>
    <scope>NUCLEOTIDE SEQUENCE [LARGE SCALE GENOMIC DNA]</scope>
    <source>
        <strain evidence="8 9">YR4-1</strain>
    </source>
</reference>
<comment type="caution">
    <text evidence="8">The sequence shown here is derived from an EMBL/GenBank/DDBJ whole genome shotgun (WGS) entry which is preliminary data.</text>
</comment>
<dbReference type="PANTHER" id="PTHR46986">
    <property type="entry name" value="ENDORIBONUCLEASE YBEY, CHLOROPLASTIC"/>
    <property type="match status" value="1"/>
</dbReference>
<evidence type="ECO:0000313" key="8">
    <source>
        <dbReference type="EMBL" id="NGP76484.1"/>
    </source>
</evidence>
<keyword evidence="7" id="KW-0690">Ribosome biogenesis</keyword>
<dbReference type="EC" id="3.1.-.-" evidence="7"/>
<accession>A0A6M1SZ77</accession>
<feature type="binding site" evidence="7">
    <location>
        <position position="115"/>
    </location>
    <ligand>
        <name>Zn(2+)</name>
        <dbReference type="ChEBI" id="CHEBI:29105"/>
        <note>catalytic</note>
    </ligand>
</feature>
<keyword evidence="5 7" id="KW-0378">Hydrolase</keyword>
<evidence type="ECO:0000313" key="9">
    <source>
        <dbReference type="Proteomes" id="UP000473278"/>
    </source>
</evidence>
<dbReference type="GO" id="GO:0005737">
    <property type="term" value="C:cytoplasm"/>
    <property type="evidence" value="ECO:0007669"/>
    <property type="project" value="UniProtKB-SubCell"/>
</dbReference>
<keyword evidence="3 7" id="KW-0479">Metal-binding</keyword>
<dbReference type="SUPFAM" id="SSF55486">
    <property type="entry name" value="Metalloproteases ('zincins'), catalytic domain"/>
    <property type="match status" value="1"/>
</dbReference>
<dbReference type="GO" id="GO:0004222">
    <property type="term" value="F:metalloendopeptidase activity"/>
    <property type="evidence" value="ECO:0007669"/>
    <property type="project" value="InterPro"/>
</dbReference>
<dbReference type="HAMAP" id="MF_00009">
    <property type="entry name" value="Endoribonucl_YbeY"/>
    <property type="match status" value="1"/>
</dbReference>
<dbReference type="InterPro" id="IPR023091">
    <property type="entry name" value="MetalPrtase_cat_dom_sf_prd"/>
</dbReference>
<feature type="binding site" evidence="7">
    <location>
        <position position="119"/>
    </location>
    <ligand>
        <name>Zn(2+)</name>
        <dbReference type="ChEBI" id="CHEBI:29105"/>
        <note>catalytic</note>
    </ligand>
</feature>
<comment type="cofactor">
    <cofactor evidence="7">
        <name>Zn(2+)</name>
        <dbReference type="ChEBI" id="CHEBI:29105"/>
    </cofactor>
    <text evidence="7">Binds 1 zinc ion.</text>
</comment>
<comment type="subcellular location">
    <subcellularLocation>
        <location evidence="7">Cytoplasm</location>
    </subcellularLocation>
</comment>
<evidence type="ECO:0000256" key="7">
    <source>
        <dbReference type="HAMAP-Rule" id="MF_00009"/>
    </source>
</evidence>
<dbReference type="EMBL" id="JAALLT010000002">
    <property type="protein sequence ID" value="NGP76484.1"/>
    <property type="molecule type" value="Genomic_DNA"/>
</dbReference>
<evidence type="ECO:0000256" key="4">
    <source>
        <dbReference type="ARBA" id="ARBA00022759"/>
    </source>
</evidence>
<evidence type="ECO:0000256" key="3">
    <source>
        <dbReference type="ARBA" id="ARBA00022723"/>
    </source>
</evidence>
<keyword evidence="4 7" id="KW-0255">Endonuclease</keyword>
<keyword evidence="7" id="KW-0963">Cytoplasm</keyword>
<evidence type="ECO:0000256" key="6">
    <source>
        <dbReference type="ARBA" id="ARBA00022833"/>
    </source>
</evidence>
<dbReference type="Gene3D" id="3.40.390.30">
    <property type="entry name" value="Metalloproteases ('zincins'), catalytic domain"/>
    <property type="match status" value="1"/>
</dbReference>
<dbReference type="GO" id="GO:0006364">
    <property type="term" value="P:rRNA processing"/>
    <property type="evidence" value="ECO:0007669"/>
    <property type="project" value="UniProtKB-UniRule"/>
</dbReference>
<comment type="similarity">
    <text evidence="1 7">Belongs to the endoribonuclease YbeY family.</text>
</comment>
<organism evidence="8 9">
    <name type="scientific">Halalkalibaculum roseum</name>
    <dbReference type="NCBI Taxonomy" id="2709311"/>
    <lineage>
        <taxon>Bacteria</taxon>
        <taxon>Pseudomonadati</taxon>
        <taxon>Balneolota</taxon>
        <taxon>Balneolia</taxon>
        <taxon>Balneolales</taxon>
        <taxon>Balneolaceae</taxon>
        <taxon>Halalkalibaculum</taxon>
    </lineage>
</organism>
<keyword evidence="6 7" id="KW-0862">Zinc</keyword>
<feature type="binding site" evidence="7">
    <location>
        <position position="125"/>
    </location>
    <ligand>
        <name>Zn(2+)</name>
        <dbReference type="ChEBI" id="CHEBI:29105"/>
        <note>catalytic</note>
    </ligand>
</feature>
<name>A0A6M1SZ77_9BACT</name>
<evidence type="ECO:0000256" key="2">
    <source>
        <dbReference type="ARBA" id="ARBA00022722"/>
    </source>
</evidence>
<comment type="function">
    <text evidence="7">Single strand-specific metallo-endoribonuclease involved in late-stage 70S ribosome quality control and in maturation of the 3' terminus of the 16S rRNA.</text>
</comment>
<dbReference type="NCBIfam" id="TIGR00043">
    <property type="entry name" value="rRNA maturation RNase YbeY"/>
    <property type="match status" value="1"/>
</dbReference>